<reference evidence="1 2" key="1">
    <citation type="journal article" date="2021" name="MBio">
        <title>Poor Competitiveness of Bradyrhizobium in Pigeon Pea Root Colonization in Indian Soils.</title>
        <authorList>
            <person name="Chalasani D."/>
            <person name="Basu A."/>
            <person name="Pullabhotla S.V.S.R.N."/>
            <person name="Jorrin B."/>
            <person name="Neal A.L."/>
            <person name="Poole P.S."/>
            <person name="Podile A.R."/>
            <person name="Tkacz A."/>
        </authorList>
    </citation>
    <scope>NUCLEOTIDE SEQUENCE [LARGE SCALE GENOMIC DNA]</scope>
    <source>
        <strain evidence="1 2">HU44</strain>
    </source>
</reference>
<accession>A0ABS7H7Z8</accession>
<name>A0ABS7H7Z8_9HYPH</name>
<proteinExistence type="predicted"/>
<dbReference type="RefSeq" id="WP_220370454.1">
    <property type="nucleotide sequence ID" value="NZ_JAEUAO010000001.1"/>
</dbReference>
<comment type="caution">
    <text evidence="1">The sequence shown here is derived from an EMBL/GenBank/DDBJ whole genome shotgun (WGS) entry which is preliminary data.</text>
</comment>
<dbReference type="EMBL" id="JAEUAO010000001">
    <property type="protein sequence ID" value="MBW9062398.1"/>
    <property type="molecule type" value="Genomic_DNA"/>
</dbReference>
<dbReference type="InterPro" id="IPR009679">
    <property type="entry name" value="Phage_186_CII-like"/>
</dbReference>
<protein>
    <submittedName>
        <fullName evidence="1">Uncharacterized protein</fullName>
    </submittedName>
</protein>
<keyword evidence="2" id="KW-1185">Reference proteome</keyword>
<evidence type="ECO:0000313" key="1">
    <source>
        <dbReference type="EMBL" id="MBW9062398.1"/>
    </source>
</evidence>
<organism evidence="1 2">
    <name type="scientific">Rhizobium herbae</name>
    <dbReference type="NCBI Taxonomy" id="508661"/>
    <lineage>
        <taxon>Bacteria</taxon>
        <taxon>Pseudomonadati</taxon>
        <taxon>Pseudomonadota</taxon>
        <taxon>Alphaproteobacteria</taxon>
        <taxon>Hyphomicrobiales</taxon>
        <taxon>Rhizobiaceae</taxon>
        <taxon>Rhizobium/Agrobacterium group</taxon>
        <taxon>Rhizobium</taxon>
    </lineage>
</organism>
<dbReference type="Proteomes" id="UP000757604">
    <property type="component" value="Unassembled WGS sequence"/>
</dbReference>
<sequence>MRLISEQSILALKGVTDACYRLGGGVTSFALLTRVGVSTLVKYATLGERRNDGSHEHGQTIIPIDIAIEADMRAGSPIIIGQAAAELGYELTPKSEALKARTITAHDAHSVLAEAMDVSRAILEAGADGQYDALEKRTICAEAREAIRALQNVINGFEAGRVAIVGEGA</sequence>
<dbReference type="Pfam" id="PF06892">
    <property type="entry name" value="Phage_CP76"/>
    <property type="match status" value="1"/>
</dbReference>
<gene>
    <name evidence="1" type="ORF">JNB71_03610</name>
</gene>
<evidence type="ECO:0000313" key="2">
    <source>
        <dbReference type="Proteomes" id="UP000757604"/>
    </source>
</evidence>